<dbReference type="RefSeq" id="WP_114900694.1">
    <property type="nucleotide sequence ID" value="NZ_CP031222.1"/>
</dbReference>
<proteinExistence type="inferred from homology"/>
<evidence type="ECO:0000256" key="7">
    <source>
        <dbReference type="ARBA" id="ARBA00023315"/>
    </source>
</evidence>
<dbReference type="Gene3D" id="1.20.1180.10">
    <property type="entry name" value="Udp N-acetylglucosamine O-acyltransferase, C-terminal domain"/>
    <property type="match status" value="1"/>
</dbReference>
<comment type="catalytic activity">
    <reaction evidence="8">
        <text>a (3R)-hydroxyacyl-[ACP] + UDP-N-acetyl-alpha-D-glucosamine = a UDP-3-O-[(3R)-3-hydroxyacyl]-N-acetyl-alpha-D-glucosamine + holo-[ACP]</text>
        <dbReference type="Rhea" id="RHEA:67812"/>
        <dbReference type="Rhea" id="RHEA-COMP:9685"/>
        <dbReference type="Rhea" id="RHEA-COMP:9945"/>
        <dbReference type="ChEBI" id="CHEBI:57705"/>
        <dbReference type="ChEBI" id="CHEBI:64479"/>
        <dbReference type="ChEBI" id="CHEBI:78827"/>
        <dbReference type="ChEBI" id="CHEBI:173225"/>
        <dbReference type="EC" id="2.3.1.129"/>
    </reaction>
</comment>
<evidence type="ECO:0000313" key="10">
    <source>
        <dbReference type="EMBL" id="AXI04630.1"/>
    </source>
</evidence>
<dbReference type="OrthoDB" id="9807278at2"/>
<dbReference type="GO" id="GO:0008780">
    <property type="term" value="F:acyl-[acyl-carrier-protein]-UDP-N-acetylglucosamine O-acyltransferase activity"/>
    <property type="evidence" value="ECO:0007669"/>
    <property type="project" value="UniProtKB-UniRule"/>
</dbReference>
<dbReference type="PROSITE" id="PS00101">
    <property type="entry name" value="HEXAPEP_TRANSFERASES"/>
    <property type="match status" value="1"/>
</dbReference>
<dbReference type="Gene3D" id="2.160.10.10">
    <property type="entry name" value="Hexapeptide repeat proteins"/>
    <property type="match status" value="1"/>
</dbReference>
<evidence type="ECO:0000256" key="6">
    <source>
        <dbReference type="ARBA" id="ARBA00023098"/>
    </source>
</evidence>
<dbReference type="HAMAP" id="MF_00387">
    <property type="entry name" value="LpxA"/>
    <property type="match status" value="1"/>
</dbReference>
<dbReference type="GO" id="GO:0005737">
    <property type="term" value="C:cytoplasm"/>
    <property type="evidence" value="ECO:0007669"/>
    <property type="project" value="UniProtKB-SubCell"/>
</dbReference>
<dbReference type="GO" id="GO:0009245">
    <property type="term" value="P:lipid A biosynthetic process"/>
    <property type="evidence" value="ECO:0007669"/>
    <property type="project" value="UniProtKB-UniRule"/>
</dbReference>
<keyword evidence="6 8" id="KW-0443">Lipid metabolism</keyword>
<evidence type="ECO:0000313" key="11">
    <source>
        <dbReference type="Proteomes" id="UP000253940"/>
    </source>
</evidence>
<comment type="subunit">
    <text evidence="8">Homotrimer.</text>
</comment>
<dbReference type="InterPro" id="IPR011004">
    <property type="entry name" value="Trimer_LpxA-like_sf"/>
</dbReference>
<dbReference type="Pfam" id="PF13720">
    <property type="entry name" value="Acetyltransf_11"/>
    <property type="match status" value="1"/>
</dbReference>
<dbReference type="NCBIfam" id="NF003657">
    <property type="entry name" value="PRK05289.1"/>
    <property type="match status" value="1"/>
</dbReference>
<name>A0A345PBH1_9GAMM</name>
<dbReference type="PIRSF" id="PIRSF000456">
    <property type="entry name" value="UDP-GlcNAc_acltr"/>
    <property type="match status" value="1"/>
</dbReference>
<accession>A0A345PBH1</accession>
<dbReference type="InterPro" id="IPR018357">
    <property type="entry name" value="Hexapep_transf_CS"/>
</dbReference>
<evidence type="ECO:0000256" key="1">
    <source>
        <dbReference type="ARBA" id="ARBA00022490"/>
    </source>
</evidence>
<dbReference type="InterPro" id="IPR001451">
    <property type="entry name" value="Hexapep"/>
</dbReference>
<evidence type="ECO:0000256" key="2">
    <source>
        <dbReference type="ARBA" id="ARBA00022516"/>
    </source>
</evidence>
<keyword evidence="3 8" id="KW-0441">Lipid A biosynthesis</keyword>
<comment type="similarity">
    <text evidence="8">Belongs to the transferase hexapeptide repeat family. LpxA subfamily.</text>
</comment>
<dbReference type="InterPro" id="IPR029098">
    <property type="entry name" value="Acetyltransf_C"/>
</dbReference>
<comment type="subcellular location">
    <subcellularLocation>
        <location evidence="8">Cytoplasm</location>
    </subcellularLocation>
</comment>
<dbReference type="Pfam" id="PF00132">
    <property type="entry name" value="Hexapep"/>
    <property type="match status" value="2"/>
</dbReference>
<dbReference type="SUPFAM" id="SSF51161">
    <property type="entry name" value="Trimeric LpxA-like enzymes"/>
    <property type="match status" value="1"/>
</dbReference>
<dbReference type="UniPathway" id="UPA00359">
    <property type="reaction ID" value="UER00477"/>
</dbReference>
<comment type="pathway">
    <text evidence="8">Glycolipid biosynthesis; lipid IV(A) biosynthesis; lipid IV(A) from (3R)-3-hydroxytetradecanoyl-[acyl-carrier-protein] and UDP-N-acetyl-alpha-D-glucosamine: step 1/6.</text>
</comment>
<dbReference type="InterPro" id="IPR010137">
    <property type="entry name" value="Lipid_A_LpxA"/>
</dbReference>
<evidence type="ECO:0000259" key="9">
    <source>
        <dbReference type="Pfam" id="PF13720"/>
    </source>
</evidence>
<protein>
    <recommendedName>
        <fullName evidence="8">Acyl-[acyl-carrier-protein]--UDP-N-acetylglucosamine O-acyltransferase</fullName>
        <shortName evidence="8">UDP-N-acetylglucosamine acyltransferase</shortName>
        <ecNumber evidence="8">2.3.1.129</ecNumber>
    </recommendedName>
</protein>
<keyword evidence="5 8" id="KW-0677">Repeat</keyword>
<evidence type="ECO:0000256" key="8">
    <source>
        <dbReference type="HAMAP-Rule" id="MF_00387"/>
    </source>
</evidence>
<keyword evidence="1 8" id="KW-0963">Cytoplasm</keyword>
<dbReference type="EC" id="2.3.1.129" evidence="8"/>
<dbReference type="KEGG" id="mbah:HYN46_08845"/>
<gene>
    <name evidence="8" type="primary">lpxA</name>
    <name evidence="10" type="ORF">HYN46_08845</name>
</gene>
<dbReference type="EMBL" id="CP031222">
    <property type="protein sequence ID" value="AXI04630.1"/>
    <property type="molecule type" value="Genomic_DNA"/>
</dbReference>
<dbReference type="AlphaFoldDB" id="A0A345PBH1"/>
<keyword evidence="2 8" id="KW-0444">Lipid biosynthesis</keyword>
<dbReference type="PANTHER" id="PTHR43480">
    <property type="entry name" value="ACYL-[ACYL-CARRIER-PROTEIN]--UDP-N-ACETYLGLUCOSAMINE O-ACYLTRANSFERASE"/>
    <property type="match status" value="1"/>
</dbReference>
<keyword evidence="7 8" id="KW-0012">Acyltransferase</keyword>
<dbReference type="PANTHER" id="PTHR43480:SF1">
    <property type="entry name" value="ACYL-[ACYL-CARRIER-PROTEIN]--UDP-N-ACETYLGLUCOSAMINE O-ACYLTRANSFERASE, MITOCHONDRIAL-RELATED"/>
    <property type="match status" value="1"/>
</dbReference>
<dbReference type="Proteomes" id="UP000253940">
    <property type="component" value="Chromosome"/>
</dbReference>
<evidence type="ECO:0000256" key="4">
    <source>
        <dbReference type="ARBA" id="ARBA00022679"/>
    </source>
</evidence>
<comment type="function">
    <text evidence="8">Involved in the biosynthesis of lipid A, a phosphorylated glycolipid that anchors the lipopolysaccharide to the outer membrane of the cell.</text>
</comment>
<feature type="domain" description="UDP N-acetylglucosamine O-acyltransferase C-terminal" evidence="9">
    <location>
        <begin position="183"/>
        <end position="264"/>
    </location>
</feature>
<dbReference type="InterPro" id="IPR037157">
    <property type="entry name" value="Acetyltransf_C_sf"/>
</dbReference>
<keyword evidence="11" id="KW-1185">Reference proteome</keyword>
<sequence>MSIDTTSHPFIHPTAIIDPTAQIDPSVSIGPYSIVGPQVTIDAGCVIGPHVVISRWTRIGARNRIFQFATIGEDCQDLKYQGEETWLEIGDDNVIRESCTIHRGTTQDEGLTKIGNHNLLMVNTHVAHDCVIGSHCVFANNVGIAGHVKIGDTVIVGGNSGIHQFCRLDSYSMVGGASLILKDVPAYVMVSGNPAKAHGMNFEGMRRRGWPSETITALKQAFKVVYRQGLTKEQAIIELTRDILPKHPEVQLLIDSLIRSDRGITR</sequence>
<dbReference type="GO" id="GO:0016020">
    <property type="term" value="C:membrane"/>
    <property type="evidence" value="ECO:0007669"/>
    <property type="project" value="GOC"/>
</dbReference>
<reference evidence="10 11" key="1">
    <citation type="submission" date="2018-07" db="EMBL/GenBank/DDBJ databases">
        <title>Genome sequencing of Moraxellaceae gen. HYN0046.</title>
        <authorList>
            <person name="Kim M."/>
            <person name="Yi H."/>
        </authorList>
    </citation>
    <scope>NUCLEOTIDE SEQUENCE [LARGE SCALE GENOMIC DNA]</scope>
    <source>
        <strain evidence="10 11">HYN0046</strain>
    </source>
</reference>
<evidence type="ECO:0000256" key="5">
    <source>
        <dbReference type="ARBA" id="ARBA00022737"/>
    </source>
</evidence>
<dbReference type="NCBIfam" id="TIGR01852">
    <property type="entry name" value="lipid_A_lpxA"/>
    <property type="match status" value="1"/>
</dbReference>
<keyword evidence="4 8" id="KW-0808">Transferase</keyword>
<dbReference type="CDD" id="cd03351">
    <property type="entry name" value="LbH_UDP-GlcNAc_AT"/>
    <property type="match status" value="1"/>
</dbReference>
<organism evidence="10 11">
    <name type="scientific">Aquirhabdus parva</name>
    <dbReference type="NCBI Taxonomy" id="2283318"/>
    <lineage>
        <taxon>Bacteria</taxon>
        <taxon>Pseudomonadati</taxon>
        <taxon>Pseudomonadota</taxon>
        <taxon>Gammaproteobacteria</taxon>
        <taxon>Moraxellales</taxon>
        <taxon>Moraxellaceae</taxon>
        <taxon>Aquirhabdus</taxon>
    </lineage>
</organism>
<evidence type="ECO:0000256" key="3">
    <source>
        <dbReference type="ARBA" id="ARBA00022556"/>
    </source>
</evidence>